<feature type="region of interest" description="Disordered" evidence="3">
    <location>
        <begin position="1"/>
        <end position="42"/>
    </location>
</feature>
<dbReference type="InterPro" id="IPR013766">
    <property type="entry name" value="Thioredoxin_domain"/>
</dbReference>
<dbReference type="SUPFAM" id="SSF52833">
    <property type="entry name" value="Thioredoxin-like"/>
    <property type="match status" value="1"/>
</dbReference>
<gene>
    <name evidence="5" type="primary">trxA</name>
    <name evidence="5" type="ORF">AOLFYP35_01200</name>
</gene>
<dbReference type="AlphaFoldDB" id="A0A6N2TBP8"/>
<dbReference type="CDD" id="cd02956">
    <property type="entry name" value="ybbN"/>
    <property type="match status" value="1"/>
</dbReference>
<dbReference type="PANTHER" id="PTHR45663:SF11">
    <property type="entry name" value="GEO12009P1"/>
    <property type="match status" value="1"/>
</dbReference>
<accession>A0A6N2TBP8</accession>
<feature type="compositionally biased region" description="Low complexity" evidence="3">
    <location>
        <begin position="11"/>
        <end position="27"/>
    </location>
</feature>
<sequence>MNNDAHNPQPADSHGALDLSAAASAAGQEGPSTSQQTNREGGVGGISIPLIDSCDDSSFEAIAANSQKVPVVLVLWAAQSLESKQLLATLEELAREKAGAFQLVEVDVQQAPRVAQAFQVQVLPTTVALVGARPVPLFQGVAAKEQIAPVIEDLLKAAGQMGVTGRIAVSGSDIAKPIPEEHIPALEAEERGDLEAARAAWEKIIEHNPRDEEAKNHRARINFKLREAQENGDPSAQADALFNEGKTAEAFNVLLRLIEDSPEDQREDYRVRLLDLFRIAGNTPEVKAARRRLSALLMI</sequence>
<dbReference type="InterPro" id="IPR036249">
    <property type="entry name" value="Thioredoxin-like_sf"/>
</dbReference>
<dbReference type="EMBL" id="CACRSM010000002">
    <property type="protein sequence ID" value="VYT01136.1"/>
    <property type="molecule type" value="Genomic_DNA"/>
</dbReference>
<keyword evidence="2" id="KW-0676">Redox-active center</keyword>
<name>A0A6N2TBP8_9ACTO</name>
<dbReference type="Pfam" id="PF14561">
    <property type="entry name" value="TPR_20"/>
    <property type="match status" value="1"/>
</dbReference>
<dbReference type="Gene3D" id="1.25.40.10">
    <property type="entry name" value="Tetratricopeptide repeat domain"/>
    <property type="match status" value="1"/>
</dbReference>
<feature type="compositionally biased region" description="Polar residues" evidence="3">
    <location>
        <begin position="30"/>
        <end position="39"/>
    </location>
</feature>
<protein>
    <submittedName>
        <fullName evidence="5">Thioredoxin</fullName>
    </submittedName>
</protein>
<dbReference type="GO" id="GO:0006950">
    <property type="term" value="P:response to stress"/>
    <property type="evidence" value="ECO:0007669"/>
    <property type="project" value="UniProtKB-ARBA"/>
</dbReference>
<evidence type="ECO:0000256" key="1">
    <source>
        <dbReference type="ARBA" id="ARBA00008987"/>
    </source>
</evidence>
<evidence type="ECO:0000256" key="3">
    <source>
        <dbReference type="SAM" id="MobiDB-lite"/>
    </source>
</evidence>
<proteinExistence type="inferred from homology"/>
<dbReference type="InterPro" id="IPR011990">
    <property type="entry name" value="TPR-like_helical_dom_sf"/>
</dbReference>
<dbReference type="PROSITE" id="PS51352">
    <property type="entry name" value="THIOREDOXIN_2"/>
    <property type="match status" value="1"/>
</dbReference>
<feature type="domain" description="Thioredoxin" evidence="4">
    <location>
        <begin position="24"/>
        <end position="156"/>
    </location>
</feature>
<organism evidence="5">
    <name type="scientific">Schaalia odontolytica</name>
    <dbReference type="NCBI Taxonomy" id="1660"/>
    <lineage>
        <taxon>Bacteria</taxon>
        <taxon>Bacillati</taxon>
        <taxon>Actinomycetota</taxon>
        <taxon>Actinomycetes</taxon>
        <taxon>Actinomycetales</taxon>
        <taxon>Actinomycetaceae</taxon>
        <taxon>Schaalia</taxon>
    </lineage>
</organism>
<dbReference type="GO" id="GO:0005737">
    <property type="term" value="C:cytoplasm"/>
    <property type="evidence" value="ECO:0007669"/>
    <property type="project" value="TreeGrafter"/>
</dbReference>
<dbReference type="Pfam" id="PF00085">
    <property type="entry name" value="Thioredoxin"/>
    <property type="match status" value="1"/>
</dbReference>
<evidence type="ECO:0000313" key="5">
    <source>
        <dbReference type="EMBL" id="VYT01136.1"/>
    </source>
</evidence>
<reference evidence="5" key="1">
    <citation type="submission" date="2019-11" db="EMBL/GenBank/DDBJ databases">
        <authorList>
            <person name="Feng L."/>
        </authorList>
    </citation>
    <scope>NUCLEOTIDE SEQUENCE</scope>
    <source>
        <strain evidence="5">AodontolyticusLFYP35</strain>
    </source>
</reference>
<comment type="similarity">
    <text evidence="1">Belongs to the thioredoxin family.</text>
</comment>
<evidence type="ECO:0000259" key="4">
    <source>
        <dbReference type="PROSITE" id="PS51352"/>
    </source>
</evidence>
<evidence type="ECO:0000256" key="2">
    <source>
        <dbReference type="ARBA" id="ARBA00023284"/>
    </source>
</evidence>
<dbReference type="SUPFAM" id="SSF48452">
    <property type="entry name" value="TPR-like"/>
    <property type="match status" value="1"/>
</dbReference>
<dbReference type="Gene3D" id="3.40.30.10">
    <property type="entry name" value="Glutaredoxin"/>
    <property type="match status" value="1"/>
</dbReference>
<dbReference type="GO" id="GO:0015035">
    <property type="term" value="F:protein-disulfide reductase activity"/>
    <property type="evidence" value="ECO:0007669"/>
    <property type="project" value="TreeGrafter"/>
</dbReference>
<dbReference type="PANTHER" id="PTHR45663">
    <property type="entry name" value="GEO12009P1"/>
    <property type="match status" value="1"/>
</dbReference>